<feature type="transmembrane region" description="Helical" evidence="6">
    <location>
        <begin position="12"/>
        <end position="31"/>
    </location>
</feature>
<accession>A0A409VRH8</accession>
<keyword evidence="2 6" id="KW-0812">Transmembrane</keyword>
<dbReference type="PANTHER" id="PTHR16201:SF11">
    <property type="entry name" value="PQ-LOOP REPEAT-CONTAINING PROTEIN"/>
    <property type="match status" value="1"/>
</dbReference>
<gene>
    <name evidence="7" type="ORF">CVT25_009013</name>
</gene>
<dbReference type="GO" id="GO:0016020">
    <property type="term" value="C:membrane"/>
    <property type="evidence" value="ECO:0007669"/>
    <property type="project" value="UniProtKB-SubCell"/>
</dbReference>
<feature type="transmembrane region" description="Helical" evidence="6">
    <location>
        <begin position="85"/>
        <end position="109"/>
    </location>
</feature>
<protein>
    <recommendedName>
        <fullName evidence="9">PQ loop repeat protein</fullName>
    </recommendedName>
</protein>
<dbReference type="InterPro" id="IPR051415">
    <property type="entry name" value="LAAT-1"/>
</dbReference>
<evidence type="ECO:0000256" key="5">
    <source>
        <dbReference type="SAM" id="MobiDB-lite"/>
    </source>
</evidence>
<feature type="region of interest" description="Disordered" evidence="5">
    <location>
        <begin position="347"/>
        <end position="398"/>
    </location>
</feature>
<comment type="subcellular location">
    <subcellularLocation>
        <location evidence="1">Membrane</location>
        <topology evidence="1">Multi-pass membrane protein</topology>
    </subcellularLocation>
</comment>
<feature type="transmembrane region" description="Helical" evidence="6">
    <location>
        <begin position="243"/>
        <end position="266"/>
    </location>
</feature>
<dbReference type="Gene3D" id="1.20.1280.290">
    <property type="match status" value="2"/>
</dbReference>
<name>A0A409VRH8_PSICY</name>
<dbReference type="EMBL" id="NHYD01003947">
    <property type="protein sequence ID" value="PPQ68890.1"/>
    <property type="molecule type" value="Genomic_DNA"/>
</dbReference>
<dbReference type="InParanoid" id="A0A409VRH8"/>
<evidence type="ECO:0008006" key="9">
    <source>
        <dbReference type="Google" id="ProtNLM"/>
    </source>
</evidence>
<keyword evidence="4 6" id="KW-0472">Membrane</keyword>
<evidence type="ECO:0000256" key="1">
    <source>
        <dbReference type="ARBA" id="ARBA00004141"/>
    </source>
</evidence>
<feature type="transmembrane region" description="Helical" evidence="6">
    <location>
        <begin position="213"/>
        <end position="237"/>
    </location>
</feature>
<reference evidence="7 8" key="1">
    <citation type="journal article" date="2018" name="Evol. Lett.">
        <title>Horizontal gene cluster transfer increased hallucinogenic mushroom diversity.</title>
        <authorList>
            <person name="Reynolds H.T."/>
            <person name="Vijayakumar V."/>
            <person name="Gluck-Thaler E."/>
            <person name="Korotkin H.B."/>
            <person name="Matheny P.B."/>
            <person name="Slot J.C."/>
        </authorList>
    </citation>
    <scope>NUCLEOTIDE SEQUENCE [LARGE SCALE GENOMIC DNA]</scope>
    <source>
        <strain evidence="7 8">2631</strain>
    </source>
</reference>
<evidence type="ECO:0000313" key="7">
    <source>
        <dbReference type="EMBL" id="PPQ68890.1"/>
    </source>
</evidence>
<sequence>MSEECIPHHDWFNALLTFGLCCGLVISYLPQHFRIIHAKSSEGFSPVFLLLGTTSAACGMFNMITLQAPIVKCCRVVSFGSCVEMTAGVVQVGLQWLCFGFVFVLYMIYYPQHLRYVGISIDANGQLPPIHIKTPVRSDEWRLSIILSWVTAVHFVFVALTTAYLLATVSPSPSGTIPPQISAWATFLGLSSAILATIQYAPQLLHTYRMKLVGALSIPMMMIQTPGGILMVTSIVLRPGTNWTSWITFALAAILQGCLLAMCIAWKFRQRKLHIDDFGNPLDESSPYWSHAHSEGQGTVQVHPHSSEIFEEDVVPGLVTTPSEDPIAVRVVLAAALESAVESSLMSPGLGGPQMEANEQTPLLRRSNTLTEGSYSARSSSDSKNLGEAKGWQAWFGR</sequence>
<evidence type="ECO:0000256" key="6">
    <source>
        <dbReference type="SAM" id="Phobius"/>
    </source>
</evidence>
<dbReference type="AlphaFoldDB" id="A0A409VRH8"/>
<keyword evidence="8" id="KW-1185">Reference proteome</keyword>
<dbReference type="SMART" id="SM00679">
    <property type="entry name" value="CTNS"/>
    <property type="match status" value="2"/>
</dbReference>
<dbReference type="OrthoDB" id="19344at2759"/>
<feature type="transmembrane region" description="Helical" evidence="6">
    <location>
        <begin position="43"/>
        <end position="65"/>
    </location>
</feature>
<feature type="transmembrane region" description="Helical" evidence="6">
    <location>
        <begin position="181"/>
        <end position="201"/>
    </location>
</feature>
<proteinExistence type="predicted"/>
<dbReference type="InterPro" id="IPR006603">
    <property type="entry name" value="PQ-loop_rpt"/>
</dbReference>
<feature type="compositionally biased region" description="Polar residues" evidence="5">
    <location>
        <begin position="357"/>
        <end position="384"/>
    </location>
</feature>
<keyword evidence="3 6" id="KW-1133">Transmembrane helix</keyword>
<dbReference type="PANTHER" id="PTHR16201">
    <property type="entry name" value="SEVEN TRANSMEMBRANE PROTEIN 1-RELATED"/>
    <property type="match status" value="1"/>
</dbReference>
<feature type="transmembrane region" description="Helical" evidence="6">
    <location>
        <begin position="143"/>
        <end position="169"/>
    </location>
</feature>
<evidence type="ECO:0000256" key="4">
    <source>
        <dbReference type="ARBA" id="ARBA00023136"/>
    </source>
</evidence>
<evidence type="ECO:0000313" key="8">
    <source>
        <dbReference type="Proteomes" id="UP000283269"/>
    </source>
</evidence>
<organism evidence="7 8">
    <name type="scientific">Psilocybe cyanescens</name>
    <dbReference type="NCBI Taxonomy" id="93625"/>
    <lineage>
        <taxon>Eukaryota</taxon>
        <taxon>Fungi</taxon>
        <taxon>Dikarya</taxon>
        <taxon>Basidiomycota</taxon>
        <taxon>Agaricomycotina</taxon>
        <taxon>Agaricomycetes</taxon>
        <taxon>Agaricomycetidae</taxon>
        <taxon>Agaricales</taxon>
        <taxon>Agaricineae</taxon>
        <taxon>Strophariaceae</taxon>
        <taxon>Psilocybe</taxon>
    </lineage>
</organism>
<dbReference type="Proteomes" id="UP000283269">
    <property type="component" value="Unassembled WGS sequence"/>
</dbReference>
<evidence type="ECO:0000256" key="3">
    <source>
        <dbReference type="ARBA" id="ARBA00022989"/>
    </source>
</evidence>
<evidence type="ECO:0000256" key="2">
    <source>
        <dbReference type="ARBA" id="ARBA00022692"/>
    </source>
</evidence>
<comment type="caution">
    <text evidence="7">The sequence shown here is derived from an EMBL/GenBank/DDBJ whole genome shotgun (WGS) entry which is preliminary data.</text>
</comment>
<dbReference type="Pfam" id="PF04193">
    <property type="entry name" value="PQ-loop"/>
    <property type="match status" value="2"/>
</dbReference>